<dbReference type="OrthoDB" id="3058629at2759"/>
<organism evidence="2 3">
    <name type="scientific">Jaapia argillacea MUCL 33604</name>
    <dbReference type="NCBI Taxonomy" id="933084"/>
    <lineage>
        <taxon>Eukaryota</taxon>
        <taxon>Fungi</taxon>
        <taxon>Dikarya</taxon>
        <taxon>Basidiomycota</taxon>
        <taxon>Agaricomycotina</taxon>
        <taxon>Agaricomycetes</taxon>
        <taxon>Agaricomycetidae</taxon>
        <taxon>Jaapiales</taxon>
        <taxon>Jaapiaceae</taxon>
        <taxon>Jaapia</taxon>
    </lineage>
</organism>
<feature type="compositionally biased region" description="Acidic residues" evidence="1">
    <location>
        <begin position="525"/>
        <end position="538"/>
    </location>
</feature>
<feature type="region of interest" description="Disordered" evidence="1">
    <location>
        <begin position="28"/>
        <end position="64"/>
    </location>
</feature>
<feature type="compositionally biased region" description="Basic residues" evidence="1">
    <location>
        <begin position="670"/>
        <end position="679"/>
    </location>
</feature>
<evidence type="ECO:0000256" key="1">
    <source>
        <dbReference type="SAM" id="MobiDB-lite"/>
    </source>
</evidence>
<keyword evidence="3" id="KW-1185">Reference proteome</keyword>
<dbReference type="HOGENOM" id="CLU_404925_0_0_1"/>
<proteinExistence type="predicted"/>
<accession>A0A067P4J2</accession>
<feature type="compositionally biased region" description="Low complexity" evidence="1">
    <location>
        <begin position="511"/>
        <end position="524"/>
    </location>
</feature>
<feature type="compositionally biased region" description="Polar residues" evidence="1">
    <location>
        <begin position="382"/>
        <end position="391"/>
    </location>
</feature>
<protein>
    <submittedName>
        <fullName evidence="2">Uncharacterized protein</fullName>
    </submittedName>
</protein>
<feature type="region of interest" description="Disordered" evidence="1">
    <location>
        <begin position="363"/>
        <end position="679"/>
    </location>
</feature>
<feature type="compositionally biased region" description="Polar residues" evidence="1">
    <location>
        <begin position="627"/>
        <end position="638"/>
    </location>
</feature>
<dbReference type="AlphaFoldDB" id="A0A067P4J2"/>
<feature type="compositionally biased region" description="Low complexity" evidence="1">
    <location>
        <begin position="474"/>
        <end position="486"/>
    </location>
</feature>
<feature type="compositionally biased region" description="Basic and acidic residues" evidence="1">
    <location>
        <begin position="421"/>
        <end position="432"/>
    </location>
</feature>
<feature type="compositionally biased region" description="Acidic residues" evidence="1">
    <location>
        <begin position="366"/>
        <end position="381"/>
    </location>
</feature>
<evidence type="ECO:0000313" key="3">
    <source>
        <dbReference type="Proteomes" id="UP000027265"/>
    </source>
</evidence>
<feature type="region of interest" description="Disordered" evidence="1">
    <location>
        <begin position="269"/>
        <end position="322"/>
    </location>
</feature>
<feature type="compositionally biased region" description="Polar residues" evidence="1">
    <location>
        <begin position="490"/>
        <end position="504"/>
    </location>
</feature>
<evidence type="ECO:0000313" key="2">
    <source>
        <dbReference type="EMBL" id="KDQ49694.1"/>
    </source>
</evidence>
<feature type="compositionally biased region" description="Polar residues" evidence="1">
    <location>
        <begin position="400"/>
        <end position="420"/>
    </location>
</feature>
<feature type="compositionally biased region" description="Low complexity" evidence="1">
    <location>
        <begin position="35"/>
        <end position="51"/>
    </location>
</feature>
<sequence>MENSIRSNGTVYKVPRKFAEVWVEITVPPPKRTRPTPSRLRPLPRITTLPLRRPPPRPLSPLPPIASSSKVLLEDLPTVEWDDDDDSDVVEIKRTHIPLHGSEEEGPRLVDPLEVDPEVEEWRSGGDYIVTWGKNRDKPIYQCDKDWLHRALESSRLIHGPEFKLAASRYIRYLSKYPGACVIPFSSKYLGVRLENLRDLPFLEHCVESSQIQKTFPHWQKAAQHWLEIRPKRIEVAHRDIGQRLTKADDAVPQDESIAESDSIWSFVTRDPEGSEGDVPRSGVVDGSVTSEELAQRSDKAGDYTSSSSSSSSVGDSEEERERFRYRYRKRQKRRVRPLATRDEDVSNYLAADEYEAQLHDLADFIIDDDDTEAAPDEDVSESSVSPPRIQSDSDEEESAVTTSRNVTPTGDSGSETSAKSTEREDGNRDVVTDDEGTDDDGASSGDYVPERSFQLVTPSPSPTKSSRLRSSRSSHASSSSNHPPHLYNLRSQAKRASSSSNMQSRRHDTSSSSVSSRIASPVVEVDEESSGVDEDYLMEQLLTQRRSRSPSLGEARRSRSPSLGDARRSRSPSLGEPRRPTSPLDPSIYPTPSSPPPEEVEKQLATQRRSKSPSLGPPSPPRRPTEQQATPPASTRTRQSDEEDGARPLKRLRRYDGSVGRLTPPLTNRPKRRIMLID</sequence>
<reference evidence="3" key="1">
    <citation type="journal article" date="2014" name="Proc. Natl. Acad. Sci. U.S.A.">
        <title>Extensive sampling of basidiomycete genomes demonstrates inadequacy of the white-rot/brown-rot paradigm for wood decay fungi.</title>
        <authorList>
            <person name="Riley R."/>
            <person name="Salamov A.A."/>
            <person name="Brown D.W."/>
            <person name="Nagy L.G."/>
            <person name="Floudas D."/>
            <person name="Held B.W."/>
            <person name="Levasseur A."/>
            <person name="Lombard V."/>
            <person name="Morin E."/>
            <person name="Otillar R."/>
            <person name="Lindquist E.A."/>
            <person name="Sun H."/>
            <person name="LaButti K.M."/>
            <person name="Schmutz J."/>
            <person name="Jabbour D."/>
            <person name="Luo H."/>
            <person name="Baker S.E."/>
            <person name="Pisabarro A.G."/>
            <person name="Walton J.D."/>
            <person name="Blanchette R.A."/>
            <person name="Henrissat B."/>
            <person name="Martin F."/>
            <person name="Cullen D."/>
            <person name="Hibbett D.S."/>
            <person name="Grigoriev I.V."/>
        </authorList>
    </citation>
    <scope>NUCLEOTIDE SEQUENCE [LARGE SCALE GENOMIC DNA]</scope>
    <source>
        <strain evidence="3">MUCL 33604</strain>
    </source>
</reference>
<gene>
    <name evidence="2" type="ORF">JAAARDRAFT_63557</name>
</gene>
<dbReference type="EMBL" id="KL197776">
    <property type="protein sequence ID" value="KDQ49694.1"/>
    <property type="molecule type" value="Genomic_DNA"/>
</dbReference>
<feature type="compositionally biased region" description="Acidic residues" evidence="1">
    <location>
        <begin position="433"/>
        <end position="442"/>
    </location>
</feature>
<feature type="compositionally biased region" description="Pro residues" evidence="1">
    <location>
        <begin position="52"/>
        <end position="64"/>
    </location>
</feature>
<name>A0A067P4J2_9AGAM</name>
<dbReference type="Proteomes" id="UP000027265">
    <property type="component" value="Unassembled WGS sequence"/>
</dbReference>
<dbReference type="InParanoid" id="A0A067P4J2"/>